<gene>
    <name evidence="5" type="ORF">BOX15_Mlig016103g1</name>
</gene>
<feature type="repeat" description="ANK" evidence="3">
    <location>
        <begin position="124"/>
        <end position="156"/>
    </location>
</feature>
<keyword evidence="1" id="KW-0677">Repeat</keyword>
<dbReference type="Pfam" id="PF12796">
    <property type="entry name" value="Ank_2"/>
    <property type="match status" value="1"/>
</dbReference>
<name>A0A267DMF3_9PLAT</name>
<sequence length="331" mass="36132">MNESTSGLNGFHKSVNHSHSTDEKYRKTGLPETKSLHRSSTTGDVLASDVDISGQNAMLRAAAKGNPQEFLTIYQLNSRSKEAVNFVDYSKRTALILASVAGCEAIAKTLLSNEMVLFNCQDRSGFTALMYAAQRGHAAIAELLLKKKANYRLTDNRGNTAIILAARRNQVACLETLARYIKDPADWEAKGEHGLTAEEWAQANERPQATKFIRKTITELTAGQSSSVAAESNDRDGAGGPSSGSGKYASNHSGSNRRSSRKRTHQSTVGSQEDRTSGGMVGRKSSFAPRLTNGDRRVTMETGCLGWWPCRIHVRLGCRWSILLVIVVKEP</sequence>
<dbReference type="InterPro" id="IPR036770">
    <property type="entry name" value="Ankyrin_rpt-contain_sf"/>
</dbReference>
<dbReference type="AlphaFoldDB" id="A0A267DMF3"/>
<reference evidence="5 6" key="1">
    <citation type="submission" date="2017-06" db="EMBL/GenBank/DDBJ databases">
        <title>A platform for efficient transgenesis in Macrostomum lignano, a flatworm model organism for stem cell research.</title>
        <authorList>
            <person name="Berezikov E."/>
        </authorList>
    </citation>
    <scope>NUCLEOTIDE SEQUENCE [LARGE SCALE GENOMIC DNA]</scope>
    <source>
        <strain evidence="5">DV1</strain>
        <tissue evidence="5">Whole organism</tissue>
    </source>
</reference>
<organism evidence="5 6">
    <name type="scientific">Macrostomum lignano</name>
    <dbReference type="NCBI Taxonomy" id="282301"/>
    <lineage>
        <taxon>Eukaryota</taxon>
        <taxon>Metazoa</taxon>
        <taxon>Spiralia</taxon>
        <taxon>Lophotrochozoa</taxon>
        <taxon>Platyhelminthes</taxon>
        <taxon>Rhabditophora</taxon>
        <taxon>Macrostomorpha</taxon>
        <taxon>Macrostomida</taxon>
        <taxon>Macrostomidae</taxon>
        <taxon>Macrostomum</taxon>
    </lineage>
</organism>
<proteinExistence type="predicted"/>
<dbReference type="OrthoDB" id="70519at2759"/>
<comment type="caution">
    <text evidence="5">The sequence shown here is derived from an EMBL/GenBank/DDBJ whole genome shotgun (WGS) entry which is preliminary data.</text>
</comment>
<dbReference type="EMBL" id="NIVC01003806">
    <property type="protein sequence ID" value="PAA49719.1"/>
    <property type="molecule type" value="Genomic_DNA"/>
</dbReference>
<evidence type="ECO:0000256" key="2">
    <source>
        <dbReference type="ARBA" id="ARBA00023043"/>
    </source>
</evidence>
<feature type="region of interest" description="Disordered" evidence="4">
    <location>
        <begin position="223"/>
        <end position="292"/>
    </location>
</feature>
<feature type="region of interest" description="Disordered" evidence="4">
    <location>
        <begin position="1"/>
        <end position="42"/>
    </location>
</feature>
<keyword evidence="6" id="KW-1185">Reference proteome</keyword>
<dbReference type="Proteomes" id="UP000215902">
    <property type="component" value="Unassembled WGS sequence"/>
</dbReference>
<dbReference type="PROSITE" id="PS50088">
    <property type="entry name" value="ANK_REPEAT"/>
    <property type="match status" value="1"/>
</dbReference>
<dbReference type="STRING" id="282301.A0A267DMF3"/>
<evidence type="ECO:0000256" key="4">
    <source>
        <dbReference type="SAM" id="MobiDB-lite"/>
    </source>
</evidence>
<accession>A0A267DMF3</accession>
<dbReference type="PANTHER" id="PTHR24173:SF74">
    <property type="entry name" value="ANKYRIN REPEAT DOMAIN-CONTAINING PROTEIN 16"/>
    <property type="match status" value="1"/>
</dbReference>
<evidence type="ECO:0000313" key="5">
    <source>
        <dbReference type="EMBL" id="PAA49719.1"/>
    </source>
</evidence>
<evidence type="ECO:0000256" key="3">
    <source>
        <dbReference type="PROSITE-ProRule" id="PRU00023"/>
    </source>
</evidence>
<dbReference type="InterPro" id="IPR002110">
    <property type="entry name" value="Ankyrin_rpt"/>
</dbReference>
<evidence type="ECO:0000256" key="1">
    <source>
        <dbReference type="ARBA" id="ARBA00022737"/>
    </source>
</evidence>
<dbReference type="PANTHER" id="PTHR24173">
    <property type="entry name" value="ANKYRIN REPEAT CONTAINING"/>
    <property type="match status" value="1"/>
</dbReference>
<dbReference type="SUPFAM" id="SSF48403">
    <property type="entry name" value="Ankyrin repeat"/>
    <property type="match status" value="1"/>
</dbReference>
<keyword evidence="2 3" id="KW-0040">ANK repeat</keyword>
<dbReference type="SMART" id="SM00248">
    <property type="entry name" value="ANK"/>
    <property type="match status" value="3"/>
</dbReference>
<evidence type="ECO:0000313" key="6">
    <source>
        <dbReference type="Proteomes" id="UP000215902"/>
    </source>
</evidence>
<protein>
    <submittedName>
        <fullName evidence="5">Uncharacterized protein</fullName>
    </submittedName>
</protein>
<dbReference type="Gene3D" id="1.25.40.20">
    <property type="entry name" value="Ankyrin repeat-containing domain"/>
    <property type="match status" value="1"/>
</dbReference>
<dbReference type="PROSITE" id="PS50297">
    <property type="entry name" value="ANK_REP_REGION"/>
    <property type="match status" value="1"/>
</dbReference>